<dbReference type="AlphaFoldDB" id="A0A1I2GZ10"/>
<dbReference type="RefSeq" id="WP_156182383.1">
    <property type="nucleotide sequence ID" value="NZ_FONN01000019.1"/>
</dbReference>
<organism evidence="1 2">
    <name type="scientific">Paenibacillus algorifonticola</name>
    <dbReference type="NCBI Taxonomy" id="684063"/>
    <lineage>
        <taxon>Bacteria</taxon>
        <taxon>Bacillati</taxon>
        <taxon>Bacillota</taxon>
        <taxon>Bacilli</taxon>
        <taxon>Bacillales</taxon>
        <taxon>Paenibacillaceae</taxon>
        <taxon>Paenibacillus</taxon>
    </lineage>
</organism>
<reference evidence="2" key="1">
    <citation type="submission" date="2016-10" db="EMBL/GenBank/DDBJ databases">
        <authorList>
            <person name="Varghese N."/>
            <person name="Submissions S."/>
        </authorList>
    </citation>
    <scope>NUCLEOTIDE SEQUENCE [LARGE SCALE GENOMIC DNA]</scope>
    <source>
        <strain evidence="2">CGMCC 1.10223</strain>
    </source>
</reference>
<proteinExistence type="predicted"/>
<dbReference type="Proteomes" id="UP000183410">
    <property type="component" value="Unassembled WGS sequence"/>
</dbReference>
<gene>
    <name evidence="1" type="ORF">SAMN04487969_11923</name>
</gene>
<name>A0A1I2GZ10_9BACL</name>
<accession>A0A1I2GZ10</accession>
<evidence type="ECO:0000313" key="1">
    <source>
        <dbReference type="EMBL" id="SFF22508.1"/>
    </source>
</evidence>
<keyword evidence="2" id="KW-1185">Reference proteome</keyword>
<protein>
    <submittedName>
        <fullName evidence="1">Uncharacterized protein</fullName>
    </submittedName>
</protein>
<sequence length="48" mass="5341">MSKLQTALKKVAEAIKAAQDLDRSREASVAITQLETAELWLQKIDVTK</sequence>
<dbReference type="EMBL" id="FONN01000019">
    <property type="protein sequence ID" value="SFF22508.1"/>
    <property type="molecule type" value="Genomic_DNA"/>
</dbReference>
<evidence type="ECO:0000313" key="2">
    <source>
        <dbReference type="Proteomes" id="UP000183410"/>
    </source>
</evidence>